<keyword evidence="1" id="KW-0472">Membrane</keyword>
<protein>
    <submittedName>
        <fullName evidence="2">Uncharacterized protein</fullName>
    </submittedName>
</protein>
<gene>
    <name evidence="2" type="ORF">EBB_00430</name>
</gene>
<keyword evidence="1" id="KW-1133">Transmembrane helix</keyword>
<dbReference type="Proteomes" id="UP000641152">
    <property type="component" value="Unassembled WGS sequence"/>
</dbReference>
<sequence>MNWIDMILGSFGGTAAVATVVWLFKNFLAHRLSKDLEAHKDKLKFQSDADLEDKKAELSATIAKQNLTFTRLHDQRVEVIKETYVKLIRLKCNTEAYLKFFGDVDINSRIKKRNEVSVALDECEVYFGHTKIFLPRHIALLMERILGEMRLTSEGFTRSVLEAKEPNVSTHFYFFEKFNEDCNLLFDALEDELRKVLGENG</sequence>
<feature type="transmembrane region" description="Helical" evidence="1">
    <location>
        <begin position="6"/>
        <end position="24"/>
    </location>
</feature>
<reference evidence="2 3" key="1">
    <citation type="submission" date="2020-09" db="EMBL/GenBank/DDBJ databases">
        <title>Methylomonas albis sp. nov. and Methylomonas fluvii sp. nov.: Two cold-adapted methanotrophs from the River Elbe and an amended description of Methylovulum psychrotolerans strain Eb1.</title>
        <authorList>
            <person name="Bussmann I.K."/>
            <person name="Klings K.-W."/>
            <person name="Warnstedt J."/>
            <person name="Hoppert M."/>
            <person name="Saborowski A."/>
            <person name="Horn F."/>
            <person name="Liebner S."/>
        </authorList>
    </citation>
    <scope>NUCLEOTIDE SEQUENCE [LARGE SCALE GENOMIC DNA]</scope>
    <source>
        <strain evidence="2 3">EbB</strain>
    </source>
</reference>
<keyword evidence="3" id="KW-1185">Reference proteome</keyword>
<accession>A0ABR9D7E8</accession>
<organism evidence="2 3">
    <name type="scientific">Methylomonas fluvii</name>
    <dbReference type="NCBI Taxonomy" id="1854564"/>
    <lineage>
        <taxon>Bacteria</taxon>
        <taxon>Pseudomonadati</taxon>
        <taxon>Pseudomonadota</taxon>
        <taxon>Gammaproteobacteria</taxon>
        <taxon>Methylococcales</taxon>
        <taxon>Methylococcaceae</taxon>
        <taxon>Methylomonas</taxon>
    </lineage>
</organism>
<evidence type="ECO:0000313" key="3">
    <source>
        <dbReference type="Proteomes" id="UP000641152"/>
    </source>
</evidence>
<comment type="caution">
    <text evidence="2">The sequence shown here is derived from an EMBL/GenBank/DDBJ whole genome shotgun (WGS) entry which is preliminary data.</text>
</comment>
<dbReference type="EMBL" id="JACXST010000001">
    <property type="protein sequence ID" value="MBD9359037.1"/>
    <property type="molecule type" value="Genomic_DNA"/>
</dbReference>
<dbReference type="RefSeq" id="WP_192391981.1">
    <property type="nucleotide sequence ID" value="NZ_CAJHIU010000001.1"/>
</dbReference>
<evidence type="ECO:0000313" key="2">
    <source>
        <dbReference type="EMBL" id="MBD9359037.1"/>
    </source>
</evidence>
<keyword evidence="1" id="KW-0812">Transmembrane</keyword>
<evidence type="ECO:0000256" key="1">
    <source>
        <dbReference type="SAM" id="Phobius"/>
    </source>
</evidence>
<name>A0ABR9D7E8_9GAMM</name>
<proteinExistence type="predicted"/>